<evidence type="ECO:0000313" key="2">
    <source>
        <dbReference type="Proteomes" id="UP001197875"/>
    </source>
</evidence>
<reference evidence="1 2" key="1">
    <citation type="submission" date="2021-10" db="EMBL/GenBank/DDBJ databases">
        <title>Anaerobic single-cell dispensing facilitates the cultivation of human gut bacteria.</title>
        <authorList>
            <person name="Afrizal A."/>
        </authorList>
    </citation>
    <scope>NUCLEOTIDE SEQUENCE [LARGE SCALE GENOMIC DNA]</scope>
    <source>
        <strain evidence="1 2">CLA-AA-H277</strain>
    </source>
</reference>
<proteinExistence type="predicted"/>
<dbReference type="Gene3D" id="1.20.1290.10">
    <property type="entry name" value="AhpD-like"/>
    <property type="match status" value="1"/>
</dbReference>
<comment type="caution">
    <text evidence="1">The sequence shown here is derived from an EMBL/GenBank/DDBJ whole genome shotgun (WGS) entry which is preliminary data.</text>
</comment>
<organism evidence="1 2">
    <name type="scientific">Fusicatenibacter faecihominis</name>
    <dbReference type="NCBI Taxonomy" id="2881276"/>
    <lineage>
        <taxon>Bacteria</taxon>
        <taxon>Bacillati</taxon>
        <taxon>Bacillota</taxon>
        <taxon>Clostridia</taxon>
        <taxon>Lachnospirales</taxon>
        <taxon>Lachnospiraceae</taxon>
        <taxon>Fusicatenibacter</taxon>
    </lineage>
</organism>
<dbReference type="AlphaFoldDB" id="A0AAE3DWJ8"/>
<name>A0AAE3DWJ8_9FIRM</name>
<keyword evidence="2" id="KW-1185">Reference proteome</keyword>
<dbReference type="RefSeq" id="WP_227616396.1">
    <property type="nucleotide sequence ID" value="NZ_JAJEPR010000076.1"/>
</dbReference>
<protein>
    <submittedName>
        <fullName evidence="1">Uncharacterized protein</fullName>
    </submittedName>
</protein>
<gene>
    <name evidence="1" type="ORF">LKD71_17700</name>
</gene>
<accession>A0AAE3DWJ8</accession>
<dbReference type="InterPro" id="IPR029032">
    <property type="entry name" value="AhpD-like"/>
</dbReference>
<dbReference type="EMBL" id="JAJEPR010000076">
    <property type="protein sequence ID" value="MCC2191596.1"/>
    <property type="molecule type" value="Genomic_DNA"/>
</dbReference>
<dbReference type="Proteomes" id="UP001197875">
    <property type="component" value="Unassembled WGS sequence"/>
</dbReference>
<dbReference type="SUPFAM" id="SSF69118">
    <property type="entry name" value="AhpD-like"/>
    <property type="match status" value="1"/>
</dbReference>
<sequence length="194" mass="22216">MERKKLISRIDRAHTTPEQQAAIDHHIEQGYRITNMKETLLHSVVSFTSLEEGSYAVDKALKEKIGNRAKILFGYAISSGNECPICGNYFKWVLEDQLGIKDFDHFEFTDEEMELLDFAAALVKDPNHVPDEVYEPLQARYDEETLVLIVTTAVLTLANNYWNNIVGTPIDDYLHDGHYVERELDIQKAAAEQK</sequence>
<evidence type="ECO:0000313" key="1">
    <source>
        <dbReference type="EMBL" id="MCC2191596.1"/>
    </source>
</evidence>